<dbReference type="EMBL" id="JAWWNJ010000030">
    <property type="protein sequence ID" value="KAK7027213.1"/>
    <property type="molecule type" value="Genomic_DNA"/>
</dbReference>
<reference evidence="2 3" key="1">
    <citation type="journal article" date="2024" name="J Genomics">
        <title>Draft genome sequencing and assembly of Favolaschia claudopus CIRM-BRFM 2984 isolated from oak limbs.</title>
        <authorList>
            <person name="Navarro D."/>
            <person name="Drula E."/>
            <person name="Chaduli D."/>
            <person name="Cazenave R."/>
            <person name="Ahrendt S."/>
            <person name="Wang J."/>
            <person name="Lipzen A."/>
            <person name="Daum C."/>
            <person name="Barry K."/>
            <person name="Grigoriev I.V."/>
            <person name="Favel A."/>
            <person name="Rosso M.N."/>
            <person name="Martin F."/>
        </authorList>
    </citation>
    <scope>NUCLEOTIDE SEQUENCE [LARGE SCALE GENOMIC DNA]</scope>
    <source>
        <strain evidence="2 3">CIRM-BRFM 2984</strain>
    </source>
</reference>
<dbReference type="AlphaFoldDB" id="A0AAW0BMM7"/>
<evidence type="ECO:0000313" key="3">
    <source>
        <dbReference type="Proteomes" id="UP001362999"/>
    </source>
</evidence>
<evidence type="ECO:0000256" key="1">
    <source>
        <dbReference type="SAM" id="MobiDB-lite"/>
    </source>
</evidence>
<proteinExistence type="predicted"/>
<feature type="region of interest" description="Disordered" evidence="1">
    <location>
        <begin position="15"/>
        <end position="105"/>
    </location>
</feature>
<keyword evidence="3" id="KW-1185">Reference proteome</keyword>
<sequence>MQFKPCIEAWSELFGADDGDGLDLGPNRVSPPNNPNADDGPAASPREKDDNDGNSDAEQEEEEDDEDADDDDEEEGGEPSPAANADDSFKLETGGQTPIKSISKR</sequence>
<comment type="caution">
    <text evidence="2">The sequence shown here is derived from an EMBL/GenBank/DDBJ whole genome shotgun (WGS) entry which is preliminary data.</text>
</comment>
<organism evidence="2 3">
    <name type="scientific">Favolaschia claudopus</name>
    <dbReference type="NCBI Taxonomy" id="2862362"/>
    <lineage>
        <taxon>Eukaryota</taxon>
        <taxon>Fungi</taxon>
        <taxon>Dikarya</taxon>
        <taxon>Basidiomycota</taxon>
        <taxon>Agaricomycotina</taxon>
        <taxon>Agaricomycetes</taxon>
        <taxon>Agaricomycetidae</taxon>
        <taxon>Agaricales</taxon>
        <taxon>Marasmiineae</taxon>
        <taxon>Mycenaceae</taxon>
        <taxon>Favolaschia</taxon>
    </lineage>
</organism>
<feature type="compositionally biased region" description="Acidic residues" evidence="1">
    <location>
        <begin position="52"/>
        <end position="77"/>
    </location>
</feature>
<name>A0AAW0BMM7_9AGAR</name>
<feature type="compositionally biased region" description="Polar residues" evidence="1">
    <location>
        <begin position="94"/>
        <end position="105"/>
    </location>
</feature>
<dbReference type="Proteomes" id="UP001362999">
    <property type="component" value="Unassembled WGS sequence"/>
</dbReference>
<evidence type="ECO:0000313" key="2">
    <source>
        <dbReference type="EMBL" id="KAK7027213.1"/>
    </source>
</evidence>
<feature type="compositionally biased region" description="Low complexity" evidence="1">
    <location>
        <begin position="35"/>
        <end position="44"/>
    </location>
</feature>
<protein>
    <submittedName>
        <fullName evidence="2">Uncharacterized protein</fullName>
    </submittedName>
</protein>
<gene>
    <name evidence="2" type="ORF">R3P38DRAFT_2777277</name>
</gene>
<accession>A0AAW0BMM7</accession>